<dbReference type="Proteomes" id="UP000436141">
    <property type="component" value="Unassembled WGS sequence"/>
</dbReference>
<comment type="caution">
    <text evidence="1">The sequence shown here is derived from an EMBL/GenBank/DDBJ whole genome shotgun (WGS) entry which is preliminary data.</text>
</comment>
<gene>
    <name evidence="1" type="ORF">GRW05_04560</name>
</gene>
<evidence type="ECO:0000313" key="2">
    <source>
        <dbReference type="Proteomes" id="UP000436141"/>
    </source>
</evidence>
<proteinExistence type="predicted"/>
<evidence type="ECO:0000313" key="1">
    <source>
        <dbReference type="EMBL" id="MXI73586.1"/>
    </source>
</evidence>
<dbReference type="RefSeq" id="WP_089560901.1">
    <property type="nucleotide sequence ID" value="NZ_AP027635.1"/>
</dbReference>
<accession>A0A6L7FG85</accession>
<organism evidence="1 2">
    <name type="scientific">Escherichia coli</name>
    <dbReference type="NCBI Taxonomy" id="562"/>
    <lineage>
        <taxon>Bacteria</taxon>
        <taxon>Pseudomonadati</taxon>
        <taxon>Pseudomonadota</taxon>
        <taxon>Gammaproteobacteria</taxon>
        <taxon>Enterobacterales</taxon>
        <taxon>Enterobacteriaceae</taxon>
        <taxon>Escherichia</taxon>
    </lineage>
</organism>
<dbReference type="AlphaFoldDB" id="A0A6L7FG85"/>
<protein>
    <submittedName>
        <fullName evidence="1">Uncharacterized protein</fullName>
    </submittedName>
</protein>
<dbReference type="EMBL" id="WUIY01000010">
    <property type="protein sequence ID" value="MXI73586.1"/>
    <property type="molecule type" value="Genomic_DNA"/>
</dbReference>
<name>A0A6L7FG85_ECOLX</name>
<sequence>MKLSGSITITVYDKEEIELEVIDIDASEFGLEETGIRNYGGEHAYRGLYIYFNSEYGFDVLLEVEEMNHTITDFELSLRKHNSEIHIRLDMHNLEVSPTNVGLEYNNDDWY</sequence>
<reference evidence="1 2" key="1">
    <citation type="submission" date="2019-12" db="EMBL/GenBank/DDBJ databases">
        <title>Enteriobacteria Tanzani isolates_10434.</title>
        <authorList>
            <person name="Subbiah M."/>
            <person name="Call D."/>
        </authorList>
    </citation>
    <scope>NUCLEOTIDE SEQUENCE [LARGE SCALE GENOMIC DNA]</scope>
    <source>
        <strain evidence="1 2">10434wD1</strain>
    </source>
</reference>